<feature type="compositionally biased region" description="Acidic residues" evidence="3">
    <location>
        <begin position="175"/>
        <end position="185"/>
    </location>
</feature>
<comment type="subcellular location">
    <subcellularLocation>
        <location evidence="1">Nucleus</location>
    </subcellularLocation>
</comment>
<accession>A0A8H3CX25</accession>
<dbReference type="PANTHER" id="PTHR37534">
    <property type="entry name" value="TRANSCRIPTIONAL ACTIVATOR PROTEIN UGA3"/>
    <property type="match status" value="1"/>
</dbReference>
<evidence type="ECO:0008006" key="6">
    <source>
        <dbReference type="Google" id="ProtNLM"/>
    </source>
</evidence>
<evidence type="ECO:0000256" key="2">
    <source>
        <dbReference type="ARBA" id="ARBA00023242"/>
    </source>
</evidence>
<name>A0A8H3CX25_9AGAM</name>
<evidence type="ECO:0000256" key="3">
    <source>
        <dbReference type="SAM" id="MobiDB-lite"/>
    </source>
</evidence>
<dbReference type="InterPro" id="IPR021858">
    <property type="entry name" value="Fun_TF"/>
</dbReference>
<keyword evidence="2" id="KW-0539">Nucleus</keyword>
<comment type="caution">
    <text evidence="4">The sequence shown here is derived from an EMBL/GenBank/DDBJ whole genome shotgun (WGS) entry which is preliminary data.</text>
</comment>
<sequence length="587" mass="66257">MSHRVISGVGYSKCPTRHKKGTECRCDQLQDGEYLGAEGTHYEPRFAERSVPRPVIRKTAQIARLTRTSLQSRVERLAAISNSTRSESLGCYSSPMICQDFMDNTHRQTVFQAEQLEISPNSHHNIFDPDQHGITPPTSVERADFLESIFSLAWPDDQPNQVSPTPSDSKSGEISELDDDLGDWEDPENVQGAMIGFLPLDRSVESNGLPFILQSYATWVSLFLFEPLRVVHIARNAISQRYALGDEPRQIMSLLAINIYEITRSMDYNRADLSFSTIEAILRRRLSQAKTRIMTSRDMDRQHALGAMLFTYDFICVLCKVGPLASVLSFMQHTAPVFRRACPGPSEGLVNLPTLMMTMIPSLQYYGAFDVLLGVLTGRPSFFRYAVDFSPEAPESLFLLENGPGIRWKYGIPDRLLLILAQMNGLIEDFGPCVPREIVDKLEGEIKRMKPIASTTTEPVISIGRVVIQECWFSAALIYLYMGLCGANSTDARVVRARDRFMKFLAAVRPRRSTDSFLVYPMIILGLAADDWHVQSTIRRRMLGVSECSLPGTIGNDFVRILDHVWSKRRPIEWTDLRQACWEVLGV</sequence>
<dbReference type="Pfam" id="PF11951">
    <property type="entry name" value="Fungal_trans_2"/>
    <property type="match status" value="1"/>
</dbReference>
<dbReference type="GO" id="GO:0005634">
    <property type="term" value="C:nucleus"/>
    <property type="evidence" value="ECO:0007669"/>
    <property type="project" value="UniProtKB-SubCell"/>
</dbReference>
<dbReference type="Proteomes" id="UP000663843">
    <property type="component" value="Unassembled WGS sequence"/>
</dbReference>
<dbReference type="AlphaFoldDB" id="A0A8H3CX25"/>
<dbReference type="EMBL" id="CAJMWT010005292">
    <property type="protein sequence ID" value="CAE6504150.1"/>
    <property type="molecule type" value="Genomic_DNA"/>
</dbReference>
<evidence type="ECO:0000256" key="1">
    <source>
        <dbReference type="ARBA" id="ARBA00004123"/>
    </source>
</evidence>
<gene>
    <name evidence="4" type="ORF">RDB_LOCUS143566</name>
</gene>
<reference evidence="4" key="1">
    <citation type="submission" date="2021-01" db="EMBL/GenBank/DDBJ databases">
        <authorList>
            <person name="Kaushik A."/>
        </authorList>
    </citation>
    <scope>NUCLEOTIDE SEQUENCE</scope>
    <source>
        <strain evidence="4">AG2-2IIIB</strain>
    </source>
</reference>
<proteinExistence type="predicted"/>
<evidence type="ECO:0000313" key="4">
    <source>
        <dbReference type="EMBL" id="CAE6504150.1"/>
    </source>
</evidence>
<feature type="region of interest" description="Disordered" evidence="3">
    <location>
        <begin position="155"/>
        <end position="185"/>
    </location>
</feature>
<evidence type="ECO:0000313" key="5">
    <source>
        <dbReference type="Proteomes" id="UP000663843"/>
    </source>
</evidence>
<dbReference type="PANTHER" id="PTHR37534:SF46">
    <property type="entry name" value="ZN(II)2CYS6 TRANSCRIPTION FACTOR (EUROFUNG)"/>
    <property type="match status" value="1"/>
</dbReference>
<feature type="compositionally biased region" description="Polar residues" evidence="3">
    <location>
        <begin position="158"/>
        <end position="169"/>
    </location>
</feature>
<organism evidence="4 5">
    <name type="scientific">Rhizoctonia solani</name>
    <dbReference type="NCBI Taxonomy" id="456999"/>
    <lineage>
        <taxon>Eukaryota</taxon>
        <taxon>Fungi</taxon>
        <taxon>Dikarya</taxon>
        <taxon>Basidiomycota</taxon>
        <taxon>Agaricomycotina</taxon>
        <taxon>Agaricomycetes</taxon>
        <taxon>Cantharellales</taxon>
        <taxon>Ceratobasidiaceae</taxon>
        <taxon>Rhizoctonia</taxon>
    </lineage>
</organism>
<protein>
    <recommendedName>
        <fullName evidence="6">Fungal-specific transcription factor domain protein</fullName>
    </recommendedName>
</protein>